<keyword evidence="3" id="KW-1185">Reference proteome</keyword>
<dbReference type="AlphaFoldDB" id="A0A5D9CD83"/>
<feature type="domain" description="AB hydrolase-1" evidence="1">
    <location>
        <begin position="26"/>
        <end position="264"/>
    </location>
</feature>
<keyword evidence="2" id="KW-0378">Hydrolase</keyword>
<dbReference type="Proteomes" id="UP000322077">
    <property type="component" value="Unassembled WGS sequence"/>
</dbReference>
<accession>A0A5D9CD83</accession>
<name>A0A5D9CD83_9SPHN</name>
<proteinExistence type="predicted"/>
<comment type="caution">
    <text evidence="2">The sequence shown here is derived from an EMBL/GenBank/DDBJ whole genome shotgun (WGS) entry which is preliminary data.</text>
</comment>
<dbReference type="GO" id="GO:0016787">
    <property type="term" value="F:hydrolase activity"/>
    <property type="evidence" value="ECO:0007669"/>
    <property type="project" value="UniProtKB-KW"/>
</dbReference>
<dbReference type="InterPro" id="IPR029058">
    <property type="entry name" value="AB_hydrolase_fold"/>
</dbReference>
<dbReference type="Pfam" id="PF12697">
    <property type="entry name" value="Abhydrolase_6"/>
    <property type="match status" value="1"/>
</dbReference>
<evidence type="ECO:0000313" key="2">
    <source>
        <dbReference type="EMBL" id="TZG28111.1"/>
    </source>
</evidence>
<dbReference type="SUPFAM" id="SSF53474">
    <property type="entry name" value="alpha/beta-Hydrolases"/>
    <property type="match status" value="1"/>
</dbReference>
<dbReference type="InterPro" id="IPR000073">
    <property type="entry name" value="AB_hydrolase_1"/>
</dbReference>
<dbReference type="PANTHER" id="PTHR43689:SF8">
    <property type="entry name" value="ALPHA_BETA-HYDROLASES SUPERFAMILY PROTEIN"/>
    <property type="match status" value="1"/>
</dbReference>
<evidence type="ECO:0000259" key="1">
    <source>
        <dbReference type="Pfam" id="PF12697"/>
    </source>
</evidence>
<evidence type="ECO:0000313" key="3">
    <source>
        <dbReference type="Proteomes" id="UP000322077"/>
    </source>
</evidence>
<sequence>MNDVRFTPSGVRLRRHAARPGDLNWLFLPGGPGIGSESLIELAEAIDVPGTIWLVDLPGDGSNQDAPGAPADPYTVWPQVLIEAAQALPNVVFAGHSTGGMYLLATPELATHIVGLVLIDTAPDASWHPRFVAMTERHPLPAVDEAAAIYESDRRDENIAAIAVASAEWNFSPAGLGAGRDLLSRMPYCSAAVDWSEAHFDHVYRATWWPESIPTLVLAGAEDRIVWQGGWNDARLHTPNASFGTIAGGGHFPWIENPDAVNAAFAELAARLPTPA</sequence>
<dbReference type="Gene3D" id="3.40.50.1820">
    <property type="entry name" value="alpha/beta hydrolase"/>
    <property type="match status" value="1"/>
</dbReference>
<dbReference type="PANTHER" id="PTHR43689">
    <property type="entry name" value="HYDROLASE"/>
    <property type="match status" value="1"/>
</dbReference>
<gene>
    <name evidence="2" type="ORF">FYJ91_08395</name>
</gene>
<organism evidence="2 3">
    <name type="scientific">Sphingomonas montanisoli</name>
    <dbReference type="NCBI Taxonomy" id="2606412"/>
    <lineage>
        <taxon>Bacteria</taxon>
        <taxon>Pseudomonadati</taxon>
        <taxon>Pseudomonadota</taxon>
        <taxon>Alphaproteobacteria</taxon>
        <taxon>Sphingomonadales</taxon>
        <taxon>Sphingomonadaceae</taxon>
        <taxon>Sphingomonas</taxon>
    </lineage>
</organism>
<reference evidence="2 3" key="1">
    <citation type="submission" date="2019-08" db="EMBL/GenBank/DDBJ databases">
        <authorList>
            <person name="Wang G."/>
            <person name="Xu Z."/>
        </authorList>
    </citation>
    <scope>NUCLEOTIDE SEQUENCE [LARGE SCALE GENOMIC DNA]</scope>
    <source>
        <strain evidence="2 3">ZX</strain>
    </source>
</reference>
<dbReference type="EMBL" id="VTOU01000002">
    <property type="protein sequence ID" value="TZG28111.1"/>
    <property type="molecule type" value="Genomic_DNA"/>
</dbReference>
<protein>
    <submittedName>
        <fullName evidence="2">Alpha/beta hydrolase</fullName>
    </submittedName>
</protein>